<feature type="compositionally biased region" description="Polar residues" evidence="5">
    <location>
        <begin position="588"/>
        <end position="601"/>
    </location>
</feature>
<protein>
    <submittedName>
        <fullName evidence="7">LAME_0C01684g1_1</fullName>
    </submittedName>
</protein>
<dbReference type="InterPro" id="IPR034085">
    <property type="entry name" value="TOG"/>
</dbReference>
<dbReference type="Proteomes" id="UP000191144">
    <property type="component" value="Chromosome C"/>
</dbReference>
<dbReference type="Pfam" id="PF21042">
    <property type="entry name" value="Stu2_CTS"/>
    <property type="match status" value="1"/>
</dbReference>
<feature type="coiled-coil region" evidence="4">
    <location>
        <begin position="654"/>
        <end position="681"/>
    </location>
</feature>
<sequence length="887" mass="99536">MAESEDGDFTALPLSERLNHKLWKARMHGYQELNNTYKKASIRAVPREISQYWTNPDHFAQYIVDSNVVAQEQAIAALLSLLEYLCQLPETPSSASMRACWLPSLAEKGLGSSRAATKQKAQECILALVSLDESIAASIELLEPLLKNKLPRLVASCVECMARIVEFFGLQQISNITAFLPLLLEPIPRLSSHADKTVRSQTMDLVLQLYKWLGRDLLQELLLERLKPIQQRDLDKTFQKYQGEIPPSSQPRMFQWQKQQASDELETDKDGDTLMGGAFQTNDSHHSGRMGAQGPQGPKINPFDLLPSSIVLDKFPNDFQERVTSSKWKDRVEVLDEILNQILMPAKKLEAKNQDYSDFLRSLAHVIEKDANVQAVTLAAQCVQQLCSKLLANFNRNYGSLVVTALLERSKEKKSSVNEAICEALHQISECCGVDSCLEETLRYMAHKTPQVRMESTKFLTHLLKIWKPESRNLNDELLLKLVPDISQSSLKIVNDTQPAIRDSGYECLATLMKLVGEREVSDVVDKLDNLKKKKVYEHFEKVEVAGELRTQRPQDQTGSIAMSRETNHLSSRTQDANRGKAPIKSGANPSSLLEGASTSLRKPLSTLPSKRGPSSPLKTGNKVEPYQNGLPSMKSRLTTRALTTDSPIGSNKAKIVSVELEDLRNQKQKWLKERQEFLNTITEFQSRSSRVNSEKLSLQQQLGTVQATLHERNLELRSKEMQITRLQDRVSVLEAELESKTTLPSSTYGVRSVSSFDPPSAPILQVPPRTPPPRRLLSSSSNGLSSPSIENNRERGLNSRISSLNSRARSPSESSDDLPHRVNSLQLRNEARSAERQPDSSGVDRSSSSNSNFFNDESWKRAAEVTSQLKARIERMRAKTRDMGNS</sequence>
<dbReference type="GO" id="GO:0061863">
    <property type="term" value="F:microtubule plus end polymerase"/>
    <property type="evidence" value="ECO:0007669"/>
    <property type="project" value="InterPro"/>
</dbReference>
<dbReference type="AlphaFoldDB" id="A0A1G4IZC8"/>
<reference evidence="8" key="1">
    <citation type="submission" date="2016-03" db="EMBL/GenBank/DDBJ databases">
        <authorList>
            <person name="Devillers Hugo."/>
        </authorList>
    </citation>
    <scope>NUCLEOTIDE SEQUENCE [LARGE SCALE GENOMIC DNA]</scope>
</reference>
<feature type="compositionally biased region" description="Low complexity" evidence="5">
    <location>
        <begin position="840"/>
        <end position="857"/>
    </location>
</feature>
<dbReference type="GO" id="GO:0000776">
    <property type="term" value="C:kinetochore"/>
    <property type="evidence" value="ECO:0007669"/>
    <property type="project" value="UniProtKB-ARBA"/>
</dbReference>
<dbReference type="OrthoDB" id="205662at2759"/>
<feature type="compositionally biased region" description="Basic and acidic residues" evidence="5">
    <location>
        <begin position="830"/>
        <end position="839"/>
    </location>
</feature>
<dbReference type="GO" id="GO:0000022">
    <property type="term" value="P:mitotic spindle elongation"/>
    <property type="evidence" value="ECO:0007669"/>
    <property type="project" value="UniProtKB-ARBA"/>
</dbReference>
<evidence type="ECO:0000256" key="4">
    <source>
        <dbReference type="SAM" id="Coils"/>
    </source>
</evidence>
<dbReference type="Gene3D" id="1.25.10.10">
    <property type="entry name" value="Leucine-rich Repeat Variant"/>
    <property type="match status" value="2"/>
</dbReference>
<keyword evidence="2" id="KW-0963">Cytoplasm</keyword>
<evidence type="ECO:0000259" key="6">
    <source>
        <dbReference type="SMART" id="SM01349"/>
    </source>
</evidence>
<feature type="domain" description="TOG" evidence="6">
    <location>
        <begin position="1"/>
        <end position="247"/>
    </location>
</feature>
<feature type="domain" description="TOG" evidence="6">
    <location>
        <begin position="304"/>
        <end position="549"/>
    </location>
</feature>
<evidence type="ECO:0000313" key="8">
    <source>
        <dbReference type="Proteomes" id="UP000191144"/>
    </source>
</evidence>
<feature type="region of interest" description="Disordered" evidence="5">
    <location>
        <begin position="548"/>
        <end position="632"/>
    </location>
</feature>
<dbReference type="PANTHER" id="PTHR12609">
    <property type="entry name" value="MICROTUBULE ASSOCIATED PROTEIN XMAP215"/>
    <property type="match status" value="1"/>
</dbReference>
<keyword evidence="4" id="KW-0175">Coiled coil</keyword>
<accession>A0A1G4IZC8</accession>
<evidence type="ECO:0000256" key="5">
    <source>
        <dbReference type="SAM" id="MobiDB-lite"/>
    </source>
</evidence>
<dbReference type="GO" id="GO:0051010">
    <property type="term" value="F:microtubule plus-end binding"/>
    <property type="evidence" value="ECO:0007669"/>
    <property type="project" value="InterPro"/>
</dbReference>
<evidence type="ECO:0000256" key="1">
    <source>
        <dbReference type="ARBA" id="ARBA00004317"/>
    </source>
</evidence>
<dbReference type="EMBL" id="LT598479">
    <property type="protein sequence ID" value="SCU82543.1"/>
    <property type="molecule type" value="Genomic_DNA"/>
</dbReference>
<name>A0A1G4IZC8_9SACH</name>
<dbReference type="FunFam" id="1.25.10.10:FF:000019">
    <property type="entry name" value="Cytoskeleton-associated protein 5"/>
    <property type="match status" value="1"/>
</dbReference>
<keyword evidence="8" id="KW-1185">Reference proteome</keyword>
<dbReference type="InterPro" id="IPR011989">
    <property type="entry name" value="ARM-like"/>
</dbReference>
<dbReference type="SUPFAM" id="SSF48371">
    <property type="entry name" value="ARM repeat"/>
    <property type="match status" value="1"/>
</dbReference>
<feature type="region of interest" description="Disordered" evidence="5">
    <location>
        <begin position="743"/>
        <end position="862"/>
    </location>
</feature>
<dbReference type="GO" id="GO:0044732">
    <property type="term" value="C:mitotic spindle pole body"/>
    <property type="evidence" value="ECO:0007669"/>
    <property type="project" value="UniProtKB-ARBA"/>
</dbReference>
<dbReference type="InterPro" id="IPR045110">
    <property type="entry name" value="XMAP215"/>
</dbReference>
<feature type="region of interest" description="Disordered" evidence="5">
    <location>
        <begin position="245"/>
        <end position="269"/>
    </location>
</feature>
<comment type="subcellular location">
    <subcellularLocation>
        <location evidence="1">Cytoplasm</location>
        <location evidence="1">Cytoskeleton</location>
        <location evidence="1">Microtubule organizing center</location>
        <location evidence="1">Spindle pole body</location>
    </subcellularLocation>
</comment>
<feature type="compositionally biased region" description="Polar residues" evidence="5">
    <location>
        <begin position="743"/>
        <end position="758"/>
    </location>
</feature>
<keyword evidence="3" id="KW-0206">Cytoskeleton</keyword>
<dbReference type="GO" id="GO:1990571">
    <property type="term" value="P:meiotic centromere clustering"/>
    <property type="evidence" value="ECO:0007669"/>
    <property type="project" value="UniProtKB-ARBA"/>
</dbReference>
<feature type="compositionally biased region" description="Polar residues" evidence="5">
    <location>
        <begin position="250"/>
        <end position="262"/>
    </location>
</feature>
<evidence type="ECO:0000313" key="7">
    <source>
        <dbReference type="EMBL" id="SCU82543.1"/>
    </source>
</evidence>
<dbReference type="GO" id="GO:0099070">
    <property type="term" value="C:static microtubule bundle"/>
    <property type="evidence" value="ECO:0007669"/>
    <property type="project" value="UniProtKB-ARBA"/>
</dbReference>
<dbReference type="Pfam" id="PF21041">
    <property type="entry name" value="XMAP215_CLASP_TOG"/>
    <property type="match status" value="2"/>
</dbReference>
<dbReference type="InterPro" id="IPR016024">
    <property type="entry name" value="ARM-type_fold"/>
</dbReference>
<dbReference type="GO" id="GO:0046785">
    <property type="term" value="P:microtubule polymerization"/>
    <property type="evidence" value="ECO:0007669"/>
    <property type="project" value="InterPro"/>
</dbReference>
<dbReference type="InterPro" id="IPR048491">
    <property type="entry name" value="XMAP215_CLASP_TOG"/>
</dbReference>
<organism evidence="7 8">
    <name type="scientific">Lachancea meyersii CBS 8951</name>
    <dbReference type="NCBI Taxonomy" id="1266667"/>
    <lineage>
        <taxon>Eukaryota</taxon>
        <taxon>Fungi</taxon>
        <taxon>Dikarya</taxon>
        <taxon>Ascomycota</taxon>
        <taxon>Saccharomycotina</taxon>
        <taxon>Saccharomycetes</taxon>
        <taxon>Saccharomycetales</taxon>
        <taxon>Saccharomycetaceae</taxon>
        <taxon>Lachancea</taxon>
    </lineage>
</organism>
<dbReference type="SMART" id="SM01349">
    <property type="entry name" value="TOG"/>
    <property type="match status" value="2"/>
</dbReference>
<evidence type="ECO:0000256" key="3">
    <source>
        <dbReference type="ARBA" id="ARBA00023212"/>
    </source>
</evidence>
<dbReference type="GO" id="GO:0005881">
    <property type="term" value="C:cytoplasmic microtubule"/>
    <property type="evidence" value="ECO:0007669"/>
    <property type="project" value="UniProtKB-ARBA"/>
</dbReference>
<dbReference type="GO" id="GO:1990498">
    <property type="term" value="C:mitotic spindle microtubule"/>
    <property type="evidence" value="ECO:0007669"/>
    <property type="project" value="UniProtKB-ARBA"/>
</dbReference>
<feature type="compositionally biased region" description="Low complexity" evidence="5">
    <location>
        <begin position="776"/>
        <end position="789"/>
    </location>
</feature>
<dbReference type="GO" id="GO:0051315">
    <property type="term" value="P:attachment of mitotic spindle microtubules to kinetochore"/>
    <property type="evidence" value="ECO:0007669"/>
    <property type="project" value="UniProtKB-ARBA"/>
</dbReference>
<dbReference type="GO" id="GO:0030951">
    <property type="term" value="P:establishment or maintenance of microtubule cytoskeleton polarity"/>
    <property type="evidence" value="ECO:0007669"/>
    <property type="project" value="InterPro"/>
</dbReference>
<dbReference type="InterPro" id="IPR048492">
    <property type="entry name" value="Stu2_CTS"/>
</dbReference>
<proteinExistence type="predicted"/>
<feature type="compositionally biased region" description="Polar residues" evidence="5">
    <location>
        <begin position="800"/>
        <end position="814"/>
    </location>
</feature>
<gene>
    <name evidence="7" type="ORF">LAME_0C01684G</name>
</gene>
<evidence type="ECO:0000256" key="2">
    <source>
        <dbReference type="ARBA" id="ARBA00022490"/>
    </source>
</evidence>